<proteinExistence type="predicted"/>
<sequence length="91" mass="10344">MYLLNDIPRCSSVCKGFFSNKFDTSVCPACGLEEARKCVPSIFIDLGSKYFLLDWGKKKPDVPLGWNAERFYHKGVAFSSKVVGIYFVFFI</sequence>
<keyword evidence="2" id="KW-1185">Reference proteome</keyword>
<reference evidence="1 2" key="1">
    <citation type="journal article" date="2022" name="Nat. Ecol. Evol.">
        <title>A masculinizing supergene underlies an exaggerated male reproductive morph in a spider.</title>
        <authorList>
            <person name="Hendrickx F."/>
            <person name="De Corte Z."/>
            <person name="Sonet G."/>
            <person name="Van Belleghem S.M."/>
            <person name="Kostlbacher S."/>
            <person name="Vangestel C."/>
        </authorList>
    </citation>
    <scope>NUCLEOTIDE SEQUENCE [LARGE SCALE GENOMIC DNA]</scope>
    <source>
        <strain evidence="1">W744_W776</strain>
    </source>
</reference>
<evidence type="ECO:0000313" key="2">
    <source>
        <dbReference type="Proteomes" id="UP000827092"/>
    </source>
</evidence>
<dbReference type="Proteomes" id="UP000827092">
    <property type="component" value="Unassembled WGS sequence"/>
</dbReference>
<evidence type="ECO:0000313" key="1">
    <source>
        <dbReference type="EMBL" id="KAG8200885.1"/>
    </source>
</evidence>
<organism evidence="1 2">
    <name type="scientific">Oedothorax gibbosus</name>
    <dbReference type="NCBI Taxonomy" id="931172"/>
    <lineage>
        <taxon>Eukaryota</taxon>
        <taxon>Metazoa</taxon>
        <taxon>Ecdysozoa</taxon>
        <taxon>Arthropoda</taxon>
        <taxon>Chelicerata</taxon>
        <taxon>Arachnida</taxon>
        <taxon>Araneae</taxon>
        <taxon>Araneomorphae</taxon>
        <taxon>Entelegynae</taxon>
        <taxon>Araneoidea</taxon>
        <taxon>Linyphiidae</taxon>
        <taxon>Erigoninae</taxon>
        <taxon>Oedothorax</taxon>
    </lineage>
</organism>
<accession>A0AAV6VXS6</accession>
<dbReference type="EMBL" id="JAFNEN010000011">
    <property type="protein sequence ID" value="KAG8200885.1"/>
    <property type="molecule type" value="Genomic_DNA"/>
</dbReference>
<comment type="caution">
    <text evidence="1">The sequence shown here is derived from an EMBL/GenBank/DDBJ whole genome shotgun (WGS) entry which is preliminary data.</text>
</comment>
<protein>
    <submittedName>
        <fullName evidence="1">Uncharacterized protein</fullName>
    </submittedName>
</protein>
<dbReference type="AlphaFoldDB" id="A0AAV6VXS6"/>
<name>A0AAV6VXS6_9ARAC</name>
<gene>
    <name evidence="1" type="ORF">JTE90_020525</name>
</gene>